<protein>
    <submittedName>
        <fullName evidence="7">Amino acid transporter</fullName>
    </submittedName>
</protein>
<proteinExistence type="predicted"/>
<dbReference type="PANTHER" id="PTHR30086:SF20">
    <property type="entry name" value="ARGININE EXPORTER PROTEIN ARGO-RELATED"/>
    <property type="match status" value="1"/>
</dbReference>
<organism evidence="7 8">
    <name type="scientific">Nocardioides flavus</name>
    <name type="common">ex Wang et al. 2016</name>
    <dbReference type="NCBI Taxonomy" id="2058780"/>
    <lineage>
        <taxon>Bacteria</taxon>
        <taxon>Bacillati</taxon>
        <taxon>Actinomycetota</taxon>
        <taxon>Actinomycetes</taxon>
        <taxon>Propionibacteriales</taxon>
        <taxon>Nocardioidaceae</taxon>
        <taxon>Nocardioides</taxon>
    </lineage>
</organism>
<evidence type="ECO:0000256" key="5">
    <source>
        <dbReference type="ARBA" id="ARBA00023136"/>
    </source>
</evidence>
<evidence type="ECO:0000256" key="6">
    <source>
        <dbReference type="SAM" id="Phobius"/>
    </source>
</evidence>
<reference evidence="8" key="1">
    <citation type="journal article" date="2019" name="Int. J. Syst. Evol. Microbiol.">
        <title>The Global Catalogue of Microorganisms (GCM) 10K type strain sequencing project: providing services to taxonomists for standard genome sequencing and annotation.</title>
        <authorList>
            <consortium name="The Broad Institute Genomics Platform"/>
            <consortium name="The Broad Institute Genome Sequencing Center for Infectious Disease"/>
            <person name="Wu L."/>
            <person name="Ma J."/>
        </authorList>
    </citation>
    <scope>NUCLEOTIDE SEQUENCE [LARGE SCALE GENOMIC DNA]</scope>
    <source>
        <strain evidence="8">CGMCC 1.12791</strain>
    </source>
</reference>
<keyword evidence="5 6" id="KW-0472">Membrane</keyword>
<keyword evidence="3 6" id="KW-0812">Transmembrane</keyword>
<feature type="transmembrane region" description="Helical" evidence="6">
    <location>
        <begin position="147"/>
        <end position="168"/>
    </location>
</feature>
<dbReference type="InterPro" id="IPR001123">
    <property type="entry name" value="LeuE-type"/>
</dbReference>
<keyword evidence="8" id="KW-1185">Reference proteome</keyword>
<keyword evidence="2" id="KW-1003">Cell membrane</keyword>
<keyword evidence="4 6" id="KW-1133">Transmembrane helix</keyword>
<name>A0ABQ3HJ36_9ACTN</name>
<evidence type="ECO:0000313" key="7">
    <source>
        <dbReference type="EMBL" id="GHE15690.1"/>
    </source>
</evidence>
<evidence type="ECO:0000313" key="8">
    <source>
        <dbReference type="Proteomes" id="UP000597341"/>
    </source>
</evidence>
<dbReference type="Proteomes" id="UP000597341">
    <property type="component" value="Unassembled WGS sequence"/>
</dbReference>
<comment type="caution">
    <text evidence="7">The sequence shown here is derived from an EMBL/GenBank/DDBJ whole genome shotgun (WGS) entry which is preliminary data.</text>
</comment>
<gene>
    <name evidence="7" type="ORF">GCM10011376_05100</name>
</gene>
<evidence type="ECO:0000256" key="3">
    <source>
        <dbReference type="ARBA" id="ARBA00022692"/>
    </source>
</evidence>
<evidence type="ECO:0000256" key="4">
    <source>
        <dbReference type="ARBA" id="ARBA00022989"/>
    </source>
</evidence>
<dbReference type="EMBL" id="BNAD01000001">
    <property type="protein sequence ID" value="GHE15690.1"/>
    <property type="molecule type" value="Genomic_DNA"/>
</dbReference>
<comment type="subcellular location">
    <subcellularLocation>
        <location evidence="1">Cell membrane</location>
        <topology evidence="1">Multi-pass membrane protein</topology>
    </subcellularLocation>
</comment>
<accession>A0ABQ3HJ36</accession>
<evidence type="ECO:0000256" key="2">
    <source>
        <dbReference type="ARBA" id="ARBA00022475"/>
    </source>
</evidence>
<dbReference type="Pfam" id="PF01810">
    <property type="entry name" value="LysE"/>
    <property type="match status" value="1"/>
</dbReference>
<sequence length="203" mass="21068">MAAGLLTGLSLIVAIGAQNAFVLRQGLRRSHVGLVVAICALSDVVLILAGVGGIGVVVDRAPWAVEVVRWLGVAFLTVYGVGSLRRARTPQVLTVGSPGSAVPSRPERRVSVAARAVALTWLNPHVYLDTVLLLGSIAGTHGPTGRWWFALGACVASLGWFAGLAYGARLAAPRLASPRAWQVLDVVIGLVMLAIAVRLALGS</sequence>
<feature type="transmembrane region" description="Helical" evidence="6">
    <location>
        <begin position="67"/>
        <end position="84"/>
    </location>
</feature>
<feature type="transmembrane region" description="Helical" evidence="6">
    <location>
        <begin position="180"/>
        <end position="201"/>
    </location>
</feature>
<dbReference type="PANTHER" id="PTHR30086">
    <property type="entry name" value="ARGININE EXPORTER PROTEIN ARGO"/>
    <property type="match status" value="1"/>
</dbReference>
<evidence type="ECO:0000256" key="1">
    <source>
        <dbReference type="ARBA" id="ARBA00004651"/>
    </source>
</evidence>
<feature type="transmembrane region" description="Helical" evidence="6">
    <location>
        <begin position="32"/>
        <end position="58"/>
    </location>
</feature>